<protein>
    <recommendedName>
        <fullName evidence="4">Tobamovirus multiplication protein 2B</fullName>
    </recommendedName>
</protein>
<sequence length="114" mass="12301">MATPLSSSLATGGGRNQGNKEGTAKATVADQISQAVLSTSNLLHLMQQSSPSQAHLMKLPKNLLEKTSTIKNTGHMLEQMPKVISSLDAHMDSAFQWLVFLDPLFLLIITIARS</sequence>
<evidence type="ECO:0000313" key="3">
    <source>
        <dbReference type="Proteomes" id="UP000607653"/>
    </source>
</evidence>
<feature type="region of interest" description="Disordered" evidence="1">
    <location>
        <begin position="1"/>
        <end position="25"/>
    </location>
</feature>
<evidence type="ECO:0000313" key="2">
    <source>
        <dbReference type="EMBL" id="DAD18182.1"/>
    </source>
</evidence>
<evidence type="ECO:0008006" key="4">
    <source>
        <dbReference type="Google" id="ProtNLM"/>
    </source>
</evidence>
<dbReference type="AlphaFoldDB" id="A0A822XE55"/>
<feature type="compositionally biased region" description="Polar residues" evidence="1">
    <location>
        <begin position="1"/>
        <end position="10"/>
    </location>
</feature>
<organism evidence="2 3">
    <name type="scientific">Nelumbo nucifera</name>
    <name type="common">Sacred lotus</name>
    <dbReference type="NCBI Taxonomy" id="4432"/>
    <lineage>
        <taxon>Eukaryota</taxon>
        <taxon>Viridiplantae</taxon>
        <taxon>Streptophyta</taxon>
        <taxon>Embryophyta</taxon>
        <taxon>Tracheophyta</taxon>
        <taxon>Spermatophyta</taxon>
        <taxon>Magnoliopsida</taxon>
        <taxon>Proteales</taxon>
        <taxon>Nelumbonaceae</taxon>
        <taxon>Nelumbo</taxon>
    </lineage>
</organism>
<keyword evidence="3" id="KW-1185">Reference proteome</keyword>
<accession>A0A822XE55</accession>
<gene>
    <name evidence="2" type="ORF">HUJ06_019645</name>
</gene>
<dbReference type="Proteomes" id="UP000607653">
    <property type="component" value="Unassembled WGS sequence"/>
</dbReference>
<reference evidence="2 3" key="1">
    <citation type="journal article" date="2020" name="Mol. Biol. Evol.">
        <title>Distinct Expression and Methylation Patterns for Genes with Different Fates following a Single Whole-Genome Duplication in Flowering Plants.</title>
        <authorList>
            <person name="Shi T."/>
            <person name="Rahmani R.S."/>
            <person name="Gugger P.F."/>
            <person name="Wang M."/>
            <person name="Li H."/>
            <person name="Zhang Y."/>
            <person name="Li Z."/>
            <person name="Wang Q."/>
            <person name="Van de Peer Y."/>
            <person name="Marchal K."/>
            <person name="Chen J."/>
        </authorList>
    </citation>
    <scope>NUCLEOTIDE SEQUENCE [LARGE SCALE GENOMIC DNA]</scope>
    <source>
        <tissue evidence="2">Leaf</tissue>
    </source>
</reference>
<evidence type="ECO:0000256" key="1">
    <source>
        <dbReference type="SAM" id="MobiDB-lite"/>
    </source>
</evidence>
<dbReference type="EMBL" id="DUZY01000001">
    <property type="protein sequence ID" value="DAD18182.1"/>
    <property type="molecule type" value="Genomic_DNA"/>
</dbReference>
<name>A0A822XE55_NELNU</name>
<proteinExistence type="predicted"/>
<comment type="caution">
    <text evidence="2">The sequence shown here is derived from an EMBL/GenBank/DDBJ whole genome shotgun (WGS) entry which is preliminary data.</text>
</comment>